<evidence type="ECO:0000313" key="2">
    <source>
        <dbReference type="EMBL" id="MFC7403606.1"/>
    </source>
</evidence>
<keyword evidence="3" id="KW-1185">Reference proteome</keyword>
<feature type="region of interest" description="Disordered" evidence="1">
    <location>
        <begin position="459"/>
        <end position="507"/>
    </location>
</feature>
<reference evidence="3" key="1">
    <citation type="journal article" date="2019" name="Int. J. Syst. Evol. Microbiol.">
        <title>The Global Catalogue of Microorganisms (GCM) 10K type strain sequencing project: providing services to taxonomists for standard genome sequencing and annotation.</title>
        <authorList>
            <consortium name="The Broad Institute Genomics Platform"/>
            <consortium name="The Broad Institute Genome Sequencing Center for Infectious Disease"/>
            <person name="Wu L."/>
            <person name="Ma J."/>
        </authorList>
    </citation>
    <scope>NUCLEOTIDE SEQUENCE [LARGE SCALE GENOMIC DNA]</scope>
    <source>
        <strain evidence="3">JCM 1490</strain>
    </source>
</reference>
<evidence type="ECO:0000256" key="1">
    <source>
        <dbReference type="SAM" id="MobiDB-lite"/>
    </source>
</evidence>
<comment type="caution">
    <text evidence="2">The sequence shown here is derived from an EMBL/GenBank/DDBJ whole genome shotgun (WGS) entry which is preliminary data.</text>
</comment>
<protein>
    <submittedName>
        <fullName evidence="2">Uncharacterized protein</fullName>
    </submittedName>
</protein>
<gene>
    <name evidence="2" type="ORF">ACFQQL_00690</name>
</gene>
<dbReference type="SUPFAM" id="SSF160424">
    <property type="entry name" value="BH3703-like"/>
    <property type="match status" value="1"/>
</dbReference>
<dbReference type="RefSeq" id="WP_382390227.1">
    <property type="nucleotide sequence ID" value="NZ_JBHTCQ010000001.1"/>
</dbReference>
<name>A0ABW2Q366_9MICO</name>
<accession>A0ABW2Q366</accession>
<sequence length="507" mass="54307">MSTILQKAVTPQMSAAYLDRGLDRVAGYVVPAADAASVTTTAGLFELHGLGFDGTPFSPDSPIDILHLPTTPTAVVVPATGGTDAESRKATGGTFIEKPPFTGTGFTSSGDAVVPLSWMEHTRIPAGARLWRFTPDAEEPELIGTYHGVAFGWQNHLGDDTFRAVPPSKLVGYVAKVDAGTFPADIATDEGGRPSVVTLVSHVEPEADGFTQTEAGMWAKRVRADDVAELFEMHATATWNDIPVRIVDQGPSTEGEQVAHVTSLLHDALTAERLGMDKLDAGVYEKTVPLADLVKPAYAQRVPRAWAREGQLEKAREHAARRQAGAGEVPPAGTARPTATVSTPKLNVPEGTDPDENPMNRHAESLKRVAQGLVDVAPAGWTQARVLARMIGKRGELVAAYTGEDGKQKALKGLPPDVGRALAEMKGASHEPGKGTWLTALVTLERGGKLTLNIDRTNEQKWTKPPEPSDYEHELKRFPRDPENVPDWFRERMDGSGSGSGSAFSKD</sequence>
<dbReference type="EMBL" id="JBHTCQ010000001">
    <property type="protein sequence ID" value="MFC7403606.1"/>
    <property type="molecule type" value="Genomic_DNA"/>
</dbReference>
<dbReference type="InterPro" id="IPR036170">
    <property type="entry name" value="YezG-like_sf"/>
</dbReference>
<dbReference type="Proteomes" id="UP001596455">
    <property type="component" value="Unassembled WGS sequence"/>
</dbReference>
<feature type="compositionally biased region" description="Basic and acidic residues" evidence="1">
    <location>
        <begin position="470"/>
        <end position="494"/>
    </location>
</feature>
<evidence type="ECO:0000313" key="3">
    <source>
        <dbReference type="Proteomes" id="UP001596455"/>
    </source>
</evidence>
<organism evidence="2 3">
    <name type="scientific">Georgenia alba</name>
    <dbReference type="NCBI Taxonomy" id="2233858"/>
    <lineage>
        <taxon>Bacteria</taxon>
        <taxon>Bacillati</taxon>
        <taxon>Actinomycetota</taxon>
        <taxon>Actinomycetes</taxon>
        <taxon>Micrococcales</taxon>
        <taxon>Bogoriellaceae</taxon>
        <taxon>Georgenia</taxon>
    </lineage>
</organism>
<proteinExistence type="predicted"/>
<feature type="region of interest" description="Disordered" evidence="1">
    <location>
        <begin position="316"/>
        <end position="358"/>
    </location>
</feature>